<evidence type="ECO:0000313" key="2">
    <source>
        <dbReference type="Proteomes" id="UP000244496"/>
    </source>
</evidence>
<dbReference type="EMBL" id="CP028918">
    <property type="protein sequence ID" value="AWB47566.1"/>
    <property type="molecule type" value="Genomic_DNA"/>
</dbReference>
<sequence length="303" mass="34005">MSEKRHTYEYEIDRDSDTAPARVLSMVKPGSKVLEIGAGPGSITRVLVNEKKCTVVALEVEETALEKLRQICGTVYASDLNKLGWSAEIEAAHGKFDYVIAADVLEHVYNPSGVLSEMRDLLNDTGSVILSLPHGGHCAVLGCLVDEDFEYRDWGLLDRTHVRFFGIKNVQELYRGQGMAIEEAQFVVRTPEMTEFVARWKRLPQDVRDALRRNRFADVYQVVSRARPVLKVAAPVDLMEQTVPPTAPAIGDYWVSVMSGLPVDPARDLRTTIVDFTPPAPPRRKRFRGLRRLFAKLRLKVSG</sequence>
<dbReference type="KEGG" id="geh:HYN69_02745"/>
<dbReference type="SUPFAM" id="SSF53335">
    <property type="entry name" value="S-adenosyl-L-methionine-dependent methyltransferases"/>
    <property type="match status" value="1"/>
</dbReference>
<reference evidence="1 2" key="1">
    <citation type="submission" date="2018-04" db="EMBL/GenBank/DDBJ databases">
        <title>Genome sequencing of Gemmobacter.</title>
        <authorList>
            <person name="Yi H."/>
            <person name="Baek M.-G."/>
        </authorList>
    </citation>
    <scope>NUCLEOTIDE SEQUENCE [LARGE SCALE GENOMIC DNA]</scope>
    <source>
        <strain evidence="1 2">HYN0069</strain>
    </source>
</reference>
<name>A0A2S0UIC6_9RHOB</name>
<organism evidence="1 2">
    <name type="scientific">Paragemmobacter aquarius</name>
    <dbReference type="NCBI Taxonomy" id="2169400"/>
    <lineage>
        <taxon>Bacteria</taxon>
        <taxon>Pseudomonadati</taxon>
        <taxon>Pseudomonadota</taxon>
        <taxon>Alphaproteobacteria</taxon>
        <taxon>Rhodobacterales</taxon>
        <taxon>Paracoccaceae</taxon>
        <taxon>Paragemmobacter</taxon>
    </lineage>
</organism>
<dbReference type="Pfam" id="PF13489">
    <property type="entry name" value="Methyltransf_23"/>
    <property type="match status" value="1"/>
</dbReference>
<keyword evidence="2" id="KW-1185">Reference proteome</keyword>
<dbReference type="AlphaFoldDB" id="A0A2S0UIC6"/>
<dbReference type="RefSeq" id="WP_108434393.1">
    <property type="nucleotide sequence ID" value="NZ_CP028918.1"/>
</dbReference>
<accession>A0A2S0UIC6</accession>
<dbReference type="Proteomes" id="UP000244496">
    <property type="component" value="Chromosome"/>
</dbReference>
<proteinExistence type="predicted"/>
<protein>
    <recommendedName>
        <fullName evidence="3">Methyltransferase domain-containing protein</fullName>
    </recommendedName>
</protein>
<gene>
    <name evidence="1" type="ORF">HYN69_02745</name>
</gene>
<dbReference type="CDD" id="cd02440">
    <property type="entry name" value="AdoMet_MTases"/>
    <property type="match status" value="1"/>
</dbReference>
<evidence type="ECO:0000313" key="1">
    <source>
        <dbReference type="EMBL" id="AWB47566.1"/>
    </source>
</evidence>
<dbReference type="Gene3D" id="3.40.50.150">
    <property type="entry name" value="Vaccinia Virus protein VP39"/>
    <property type="match status" value="1"/>
</dbReference>
<dbReference type="PANTHER" id="PTHR43861">
    <property type="entry name" value="TRANS-ACONITATE 2-METHYLTRANSFERASE-RELATED"/>
    <property type="match status" value="1"/>
</dbReference>
<evidence type="ECO:0008006" key="3">
    <source>
        <dbReference type="Google" id="ProtNLM"/>
    </source>
</evidence>
<dbReference type="OrthoDB" id="9810247at2"/>
<dbReference type="InterPro" id="IPR029063">
    <property type="entry name" value="SAM-dependent_MTases_sf"/>
</dbReference>